<proteinExistence type="predicted"/>
<dbReference type="InterPro" id="IPR036514">
    <property type="entry name" value="SGNH_hydro_sf"/>
</dbReference>
<protein>
    <submittedName>
        <fullName evidence="2">Arylesterase</fullName>
    </submittedName>
</protein>
<dbReference type="InterPro" id="IPR051532">
    <property type="entry name" value="Ester_Hydrolysis_Enzymes"/>
</dbReference>
<dbReference type="CDD" id="cd01822">
    <property type="entry name" value="Lysophospholipase_L1_like"/>
    <property type="match status" value="1"/>
</dbReference>
<dbReference type="EMBL" id="BSOR01000015">
    <property type="protein sequence ID" value="GLR63359.1"/>
    <property type="molecule type" value="Genomic_DNA"/>
</dbReference>
<dbReference type="PANTHER" id="PTHR30383">
    <property type="entry name" value="THIOESTERASE 1/PROTEASE 1/LYSOPHOSPHOLIPASE L1"/>
    <property type="match status" value="1"/>
</dbReference>
<evidence type="ECO:0000313" key="2">
    <source>
        <dbReference type="EMBL" id="GLR63359.1"/>
    </source>
</evidence>
<organism evidence="2 3">
    <name type="scientific">Marinospirillum insulare</name>
    <dbReference type="NCBI Taxonomy" id="217169"/>
    <lineage>
        <taxon>Bacteria</taxon>
        <taxon>Pseudomonadati</taxon>
        <taxon>Pseudomonadota</taxon>
        <taxon>Gammaproteobacteria</taxon>
        <taxon>Oceanospirillales</taxon>
        <taxon>Oceanospirillaceae</taxon>
        <taxon>Marinospirillum</taxon>
    </lineage>
</organism>
<dbReference type="Proteomes" id="UP001156682">
    <property type="component" value="Unassembled WGS sequence"/>
</dbReference>
<dbReference type="Gene3D" id="3.40.50.1110">
    <property type="entry name" value="SGNH hydrolase"/>
    <property type="match status" value="1"/>
</dbReference>
<sequence length="175" mass="19180">MGDSLSAAYNIPTSAGWVSLLEERLKKRTDWQVINASISGETTSGGLTRLPALLRQHQPSLVLLELGANDGLRGLPPQLITNNLEKMLTLSEESGAKVMLIGILLPPNYGPAYLAKFEQTYPQLAKKHQLPLLPFLLEGVADQPSLMQEDGLHPTAEAQPKILENLWVELKPLLN</sequence>
<evidence type="ECO:0000313" key="3">
    <source>
        <dbReference type="Proteomes" id="UP001156682"/>
    </source>
</evidence>
<dbReference type="SUPFAM" id="SSF52266">
    <property type="entry name" value="SGNH hydrolase"/>
    <property type="match status" value="1"/>
</dbReference>
<keyword evidence="3" id="KW-1185">Reference proteome</keyword>
<reference evidence="3" key="1">
    <citation type="journal article" date="2019" name="Int. J. Syst. Evol. Microbiol.">
        <title>The Global Catalogue of Microorganisms (GCM) 10K type strain sequencing project: providing services to taxonomists for standard genome sequencing and annotation.</title>
        <authorList>
            <consortium name="The Broad Institute Genomics Platform"/>
            <consortium name="The Broad Institute Genome Sequencing Center for Infectious Disease"/>
            <person name="Wu L."/>
            <person name="Ma J."/>
        </authorList>
    </citation>
    <scope>NUCLEOTIDE SEQUENCE [LARGE SCALE GENOMIC DNA]</scope>
    <source>
        <strain evidence="3">NBRC 100033</strain>
    </source>
</reference>
<dbReference type="InterPro" id="IPR013830">
    <property type="entry name" value="SGNH_hydro"/>
</dbReference>
<accession>A0ABQ5ZZP6</accession>
<dbReference type="Pfam" id="PF13472">
    <property type="entry name" value="Lipase_GDSL_2"/>
    <property type="match status" value="1"/>
</dbReference>
<comment type="caution">
    <text evidence="2">The sequence shown here is derived from an EMBL/GenBank/DDBJ whole genome shotgun (WGS) entry which is preliminary data.</text>
</comment>
<evidence type="ECO:0000259" key="1">
    <source>
        <dbReference type="Pfam" id="PF13472"/>
    </source>
</evidence>
<dbReference type="PANTHER" id="PTHR30383:SF24">
    <property type="entry name" value="THIOESTERASE 1_PROTEASE 1_LYSOPHOSPHOLIPASE L1"/>
    <property type="match status" value="1"/>
</dbReference>
<gene>
    <name evidence="2" type="primary">tesA</name>
    <name evidence="2" type="ORF">GCM10007878_07940</name>
</gene>
<name>A0ABQ5ZZP6_9GAMM</name>
<feature type="domain" description="SGNH hydrolase-type esterase" evidence="1">
    <location>
        <begin position="1"/>
        <end position="158"/>
    </location>
</feature>